<dbReference type="Pfam" id="PF00126">
    <property type="entry name" value="HTH_1"/>
    <property type="match status" value="1"/>
</dbReference>
<feature type="domain" description="HTH lysR-type" evidence="5">
    <location>
        <begin position="3"/>
        <end position="60"/>
    </location>
</feature>
<accession>A0ABQ3JDA3</accession>
<organism evidence="6 7">
    <name type="scientific">Amycolatopsis deserti</name>
    <dbReference type="NCBI Taxonomy" id="185696"/>
    <lineage>
        <taxon>Bacteria</taxon>
        <taxon>Bacillati</taxon>
        <taxon>Actinomycetota</taxon>
        <taxon>Actinomycetes</taxon>
        <taxon>Pseudonocardiales</taxon>
        <taxon>Pseudonocardiaceae</taxon>
        <taxon>Amycolatopsis</taxon>
    </lineage>
</organism>
<comment type="caution">
    <text evidence="6">The sequence shown here is derived from an EMBL/GenBank/DDBJ whole genome shotgun (WGS) entry which is preliminary data.</text>
</comment>
<comment type="similarity">
    <text evidence="1">Belongs to the LysR transcriptional regulatory family.</text>
</comment>
<keyword evidence="2" id="KW-0805">Transcription regulation</keyword>
<proteinExistence type="inferred from homology"/>
<name>A0ABQ3JDA3_9PSEU</name>
<evidence type="ECO:0000256" key="3">
    <source>
        <dbReference type="ARBA" id="ARBA00023125"/>
    </source>
</evidence>
<evidence type="ECO:0000256" key="4">
    <source>
        <dbReference type="ARBA" id="ARBA00023163"/>
    </source>
</evidence>
<evidence type="ECO:0000313" key="6">
    <source>
        <dbReference type="EMBL" id="GHF18215.1"/>
    </source>
</evidence>
<dbReference type="PROSITE" id="PS50931">
    <property type="entry name" value="HTH_LYSR"/>
    <property type="match status" value="1"/>
</dbReference>
<dbReference type="PANTHER" id="PTHR30346:SF0">
    <property type="entry name" value="HCA OPERON TRANSCRIPTIONAL ACTIVATOR HCAR"/>
    <property type="match status" value="1"/>
</dbReference>
<dbReference type="SUPFAM" id="SSF46785">
    <property type="entry name" value="Winged helix' DNA-binding domain"/>
    <property type="match status" value="1"/>
</dbReference>
<dbReference type="SUPFAM" id="SSF53850">
    <property type="entry name" value="Periplasmic binding protein-like II"/>
    <property type="match status" value="1"/>
</dbReference>
<dbReference type="PRINTS" id="PR00039">
    <property type="entry name" value="HTHLYSR"/>
</dbReference>
<protein>
    <submittedName>
        <fullName evidence="6">LysR family transcriptional regulator</fullName>
    </submittedName>
</protein>
<dbReference type="InterPro" id="IPR036390">
    <property type="entry name" value="WH_DNA-bd_sf"/>
</dbReference>
<dbReference type="InterPro" id="IPR036388">
    <property type="entry name" value="WH-like_DNA-bd_sf"/>
</dbReference>
<dbReference type="InterPro" id="IPR005119">
    <property type="entry name" value="LysR_subst-bd"/>
</dbReference>
<keyword evidence="3" id="KW-0238">DNA-binding</keyword>
<keyword evidence="4" id="KW-0804">Transcription</keyword>
<evidence type="ECO:0000256" key="1">
    <source>
        <dbReference type="ARBA" id="ARBA00009437"/>
    </source>
</evidence>
<dbReference type="RefSeq" id="WP_191247977.1">
    <property type="nucleotide sequence ID" value="NZ_BNAU01000008.1"/>
</dbReference>
<evidence type="ECO:0000313" key="7">
    <source>
        <dbReference type="Proteomes" id="UP000605897"/>
    </source>
</evidence>
<reference evidence="7" key="1">
    <citation type="journal article" date="2019" name="Int. J. Syst. Evol. Microbiol.">
        <title>The Global Catalogue of Microorganisms (GCM) 10K type strain sequencing project: providing services to taxonomists for standard genome sequencing and annotation.</title>
        <authorList>
            <consortium name="The Broad Institute Genomics Platform"/>
            <consortium name="The Broad Institute Genome Sequencing Center for Infectious Disease"/>
            <person name="Wu L."/>
            <person name="Ma J."/>
        </authorList>
    </citation>
    <scope>NUCLEOTIDE SEQUENCE [LARGE SCALE GENOMIC DNA]</scope>
    <source>
        <strain evidence="7">CGMCC 4.7677</strain>
    </source>
</reference>
<dbReference type="Gene3D" id="3.40.190.10">
    <property type="entry name" value="Periplasmic binding protein-like II"/>
    <property type="match status" value="1"/>
</dbReference>
<evidence type="ECO:0000259" key="5">
    <source>
        <dbReference type="PROSITE" id="PS50931"/>
    </source>
</evidence>
<keyword evidence="7" id="KW-1185">Reference proteome</keyword>
<dbReference type="InterPro" id="IPR000847">
    <property type="entry name" value="LysR_HTH_N"/>
</dbReference>
<sequence length="269" mass="29696">MDLDLRKLRYFTAVAEHGHFGRAAERLHIAQPVLSRQIRALERELGCELLERTTRSVRLTAAGEQLYADAPGVLATAVAATRRAYGAARGARRLVLGFAPGLTVSPAVRAFAQAHPGVEVELLHLNWFEQAEAMRDGRADVGYLRQPFDPTGLRTLRVGSEPKVVCLPAAHPLAKRRQVRYADLEGEHVIDAQARRISTIEEKLELVAAGLGIAMIPRSVARYYSRPDVVHRRIGDAEEFEIGLAVADGHRRPHLEDFVTIAARVLSGR</sequence>
<evidence type="ECO:0000256" key="2">
    <source>
        <dbReference type="ARBA" id="ARBA00023015"/>
    </source>
</evidence>
<gene>
    <name evidence="6" type="ORF">GCM10017786_59950</name>
</gene>
<dbReference type="Pfam" id="PF03466">
    <property type="entry name" value="LysR_substrate"/>
    <property type="match status" value="2"/>
</dbReference>
<dbReference type="Gene3D" id="3.40.190.290">
    <property type="match status" value="1"/>
</dbReference>
<dbReference type="PANTHER" id="PTHR30346">
    <property type="entry name" value="TRANSCRIPTIONAL DUAL REGULATOR HCAR-RELATED"/>
    <property type="match status" value="1"/>
</dbReference>
<dbReference type="Gene3D" id="1.10.10.10">
    <property type="entry name" value="Winged helix-like DNA-binding domain superfamily/Winged helix DNA-binding domain"/>
    <property type="match status" value="1"/>
</dbReference>
<dbReference type="EMBL" id="BNAU01000008">
    <property type="protein sequence ID" value="GHF18215.1"/>
    <property type="molecule type" value="Genomic_DNA"/>
</dbReference>
<dbReference type="Proteomes" id="UP000605897">
    <property type="component" value="Unassembled WGS sequence"/>
</dbReference>
<dbReference type="CDD" id="cd08414">
    <property type="entry name" value="PBP2_LTTR_aromatics_like"/>
    <property type="match status" value="1"/>
</dbReference>